<reference evidence="1 2" key="1">
    <citation type="submission" date="2016-11" db="EMBL/GenBank/DDBJ databases">
        <authorList>
            <person name="Jaros S."/>
            <person name="Januszkiewicz K."/>
            <person name="Wedrychowicz H."/>
        </authorList>
    </citation>
    <scope>NUCLEOTIDE SEQUENCE [LARGE SCALE GENOMIC DNA]</scope>
    <source>
        <strain evidence="1 2">DSM 9705</strain>
    </source>
</reference>
<dbReference type="OrthoDB" id="5638364at2"/>
<dbReference type="AlphaFoldDB" id="A0A1M5YIA8"/>
<name>A0A1M5YIA8_9BACT</name>
<organism evidence="1 2">
    <name type="scientific">Desulfofustis glycolicus DSM 9705</name>
    <dbReference type="NCBI Taxonomy" id="1121409"/>
    <lineage>
        <taxon>Bacteria</taxon>
        <taxon>Pseudomonadati</taxon>
        <taxon>Thermodesulfobacteriota</taxon>
        <taxon>Desulfobulbia</taxon>
        <taxon>Desulfobulbales</taxon>
        <taxon>Desulfocapsaceae</taxon>
        <taxon>Desulfofustis</taxon>
    </lineage>
</organism>
<evidence type="ECO:0000313" key="1">
    <source>
        <dbReference type="EMBL" id="SHI11609.1"/>
    </source>
</evidence>
<evidence type="ECO:0000313" key="2">
    <source>
        <dbReference type="Proteomes" id="UP000184139"/>
    </source>
</evidence>
<gene>
    <name evidence="1" type="ORF">SAMN02745124_04048</name>
</gene>
<protein>
    <submittedName>
        <fullName evidence="1">Uncharacterized protein</fullName>
    </submittedName>
</protein>
<proteinExistence type="predicted"/>
<accession>A0A1M5YIA8</accession>
<keyword evidence="2" id="KW-1185">Reference proteome</keyword>
<sequence length="150" mass="17713">MKIKISKNEYRLMLDVFAIAEWVMNSFKVGKDSETKPYNKLEQKIMSYAEDFGCGNLVSYDSKLEEFFPTREFEEMGTYSKFIEQFEDDVFWEELGQRLALRDLINDQGLEAVRSMDPVSRLQAQDEIADRYHQEFYDNGIENLFLSPNN</sequence>
<dbReference type="RefSeq" id="WP_073378998.1">
    <property type="nucleotide sequence ID" value="NZ_FQXS01000038.1"/>
</dbReference>
<dbReference type="EMBL" id="FQXS01000038">
    <property type="protein sequence ID" value="SHI11609.1"/>
    <property type="molecule type" value="Genomic_DNA"/>
</dbReference>
<dbReference type="Proteomes" id="UP000184139">
    <property type="component" value="Unassembled WGS sequence"/>
</dbReference>